<keyword evidence="5" id="KW-0574">Periplasm</keyword>
<evidence type="ECO:0000259" key="7">
    <source>
        <dbReference type="Pfam" id="PF04349"/>
    </source>
</evidence>
<dbReference type="PIRSF" id="PIRSF006281">
    <property type="entry name" value="MdoG"/>
    <property type="match status" value="1"/>
</dbReference>
<dbReference type="GO" id="GO:0030246">
    <property type="term" value="F:carbohydrate binding"/>
    <property type="evidence" value="ECO:0007669"/>
    <property type="project" value="InterPro"/>
</dbReference>
<dbReference type="SUPFAM" id="SSF81296">
    <property type="entry name" value="E set domains"/>
    <property type="match status" value="1"/>
</dbReference>
<dbReference type="InterPro" id="IPR014756">
    <property type="entry name" value="Ig_E-set"/>
</dbReference>
<dbReference type="Pfam" id="PF04349">
    <property type="entry name" value="MdoG"/>
    <property type="match status" value="1"/>
</dbReference>
<dbReference type="AlphaFoldDB" id="A0A399RT47"/>
<dbReference type="InterPro" id="IPR007444">
    <property type="entry name" value="Glucan_biosyn_MdoG_C"/>
</dbReference>
<feature type="region of interest" description="Disordered" evidence="6">
    <location>
        <begin position="23"/>
        <end position="113"/>
    </location>
</feature>
<name>A0A399RT47_9PROT</name>
<dbReference type="Gene3D" id="2.60.40.10">
    <property type="entry name" value="Immunoglobulins"/>
    <property type="match status" value="1"/>
</dbReference>
<dbReference type="Gene3D" id="2.70.98.10">
    <property type="match status" value="1"/>
</dbReference>
<reference evidence="8 9" key="1">
    <citation type="submission" date="2018-08" db="EMBL/GenBank/DDBJ databases">
        <title>Henriciella mobilis sp. nov., isolated from seawater.</title>
        <authorList>
            <person name="Cheng H."/>
            <person name="Wu Y.-H."/>
            <person name="Xu X.-W."/>
            <person name="Guo L.-L."/>
        </authorList>
    </citation>
    <scope>NUCLEOTIDE SEQUENCE [LARGE SCALE GENOMIC DNA]</scope>
    <source>
        <strain evidence="8 9">JN25</strain>
    </source>
</reference>
<comment type="subcellular location">
    <subcellularLocation>
        <location evidence="1">Periplasm</location>
    </subcellularLocation>
</comment>
<gene>
    <name evidence="8" type="ORF">D1223_04175</name>
</gene>
<dbReference type="PROSITE" id="PS51257">
    <property type="entry name" value="PROKAR_LIPOPROTEIN"/>
    <property type="match status" value="1"/>
</dbReference>
<proteinExistence type="inferred from homology"/>
<dbReference type="GO" id="GO:0003824">
    <property type="term" value="F:catalytic activity"/>
    <property type="evidence" value="ECO:0007669"/>
    <property type="project" value="InterPro"/>
</dbReference>
<evidence type="ECO:0000256" key="2">
    <source>
        <dbReference type="ARBA" id="ARBA00005001"/>
    </source>
</evidence>
<evidence type="ECO:0000256" key="5">
    <source>
        <dbReference type="ARBA" id="ARBA00022764"/>
    </source>
</evidence>
<dbReference type="InterPro" id="IPR014718">
    <property type="entry name" value="GH-type_carb-bd"/>
</dbReference>
<sequence length="586" mass="63930">MKPIGVTGTGKLFTAIAVFGLVGCGGEDRPAKGDMGPENAVVEPESSDQPVPPPSGHDETAGIVFPGIVTDHEPDIGNGPPLTKSPPQDSEADAADPTGAARDMSLPQDDESSLTGMARVEAAARSLASKPYEPPPATPKAASQLDYDQFRRIQNLDGSILWEGDLAGYRVHLDPSGYLFSHRIKLNIVENGEVTEKSYAPGQFDFFDLPLDEEAKQALGYSGFRVLSAFNRAGKFDEVISFRGASFFRALGAGTLYGASARGISIGTASSEGEEFPVFREFWLEKPQAGDDGITLYALLDGKSVTGAFAFRVEPGPDTQVHVQASIIPRRQLENFGIVPLTSMYYFSPHDAVKQRDDFRPAVHDSQGLSFRLRNGEWVWRPLSNPQQLQMSILANDVPLGFGLMQRQRDFDAYSDIEAGYHLRPSVWVEPGQGWEKGELTLVEIPTSNEYNDNIVVFWKPGKAWEKGAEHHFSYTLHWALNPPAIPSVAAVSQTRSGQVPNSGNRLFVIDFEPTNTELLEAAEANVSASAGEVSNVTIKHQHETGLTRLSFELDPGSAQVVELRALLTRGGKAVTETWIYRWRAS</sequence>
<evidence type="ECO:0000256" key="4">
    <source>
        <dbReference type="ARBA" id="ARBA00015376"/>
    </source>
</evidence>
<dbReference type="SUPFAM" id="SSF74650">
    <property type="entry name" value="Galactose mutarotase-like"/>
    <property type="match status" value="1"/>
</dbReference>
<keyword evidence="9" id="KW-1185">Reference proteome</keyword>
<comment type="pathway">
    <text evidence="2">Glycan metabolism; osmoregulated periplasmic glucan (OPG) biosynthesis.</text>
</comment>
<evidence type="ECO:0000256" key="1">
    <source>
        <dbReference type="ARBA" id="ARBA00004418"/>
    </source>
</evidence>
<dbReference type="Proteomes" id="UP000266385">
    <property type="component" value="Unassembled WGS sequence"/>
</dbReference>
<dbReference type="InterPro" id="IPR013783">
    <property type="entry name" value="Ig-like_fold"/>
</dbReference>
<accession>A0A399RT47</accession>
<dbReference type="GO" id="GO:0051274">
    <property type="term" value="P:beta-glucan biosynthetic process"/>
    <property type="evidence" value="ECO:0007669"/>
    <property type="project" value="TreeGrafter"/>
</dbReference>
<dbReference type="OrthoDB" id="9777817at2"/>
<dbReference type="UniPathway" id="UPA00637"/>
<evidence type="ECO:0000256" key="3">
    <source>
        <dbReference type="ARBA" id="ARBA00009284"/>
    </source>
</evidence>
<evidence type="ECO:0000313" key="9">
    <source>
        <dbReference type="Proteomes" id="UP000266385"/>
    </source>
</evidence>
<comment type="caution">
    <text evidence="8">The sequence shown here is derived from an EMBL/GenBank/DDBJ whole genome shotgun (WGS) entry which is preliminary data.</text>
</comment>
<organism evidence="8 9">
    <name type="scientific">Henriciella mobilis</name>
    <dbReference type="NCBI Taxonomy" id="2305467"/>
    <lineage>
        <taxon>Bacteria</taxon>
        <taxon>Pseudomonadati</taxon>
        <taxon>Pseudomonadota</taxon>
        <taxon>Alphaproteobacteria</taxon>
        <taxon>Hyphomonadales</taxon>
        <taxon>Hyphomonadaceae</taxon>
        <taxon>Henriciella</taxon>
    </lineage>
</organism>
<dbReference type="GO" id="GO:0030288">
    <property type="term" value="C:outer membrane-bounded periplasmic space"/>
    <property type="evidence" value="ECO:0007669"/>
    <property type="project" value="TreeGrafter"/>
</dbReference>
<comment type="similarity">
    <text evidence="3">Belongs to the OpgD/OpgG family.</text>
</comment>
<dbReference type="InterPro" id="IPR011013">
    <property type="entry name" value="Gal_mutarotase_sf_dom"/>
</dbReference>
<evidence type="ECO:0000313" key="8">
    <source>
        <dbReference type="EMBL" id="RIJ33047.1"/>
    </source>
</evidence>
<dbReference type="RefSeq" id="WP_119375125.1">
    <property type="nucleotide sequence ID" value="NZ_QWFX01000005.1"/>
</dbReference>
<dbReference type="PANTHER" id="PTHR30504">
    <property type="entry name" value="GLUCANS BIOSYNTHESIS PROTEIN"/>
    <property type="match status" value="1"/>
</dbReference>
<evidence type="ECO:0000256" key="6">
    <source>
        <dbReference type="SAM" id="MobiDB-lite"/>
    </source>
</evidence>
<dbReference type="InterPro" id="IPR014438">
    <property type="entry name" value="Glucan_biosyn_MdoG/MdoD"/>
</dbReference>
<protein>
    <recommendedName>
        <fullName evidence="4">Glucans biosynthesis protein G</fullName>
    </recommendedName>
</protein>
<dbReference type="EMBL" id="QWFX01000005">
    <property type="protein sequence ID" value="RIJ33047.1"/>
    <property type="molecule type" value="Genomic_DNA"/>
</dbReference>
<feature type="domain" description="Glucan biosynthesis periplasmic MdoG C-terminal" evidence="7">
    <location>
        <begin position="118"/>
        <end position="583"/>
    </location>
</feature>
<dbReference type="PANTHER" id="PTHR30504:SF4">
    <property type="entry name" value="GLUCANS BIOSYNTHESIS PROTEIN G"/>
    <property type="match status" value="1"/>
</dbReference>